<protein>
    <submittedName>
        <fullName evidence="2">Uncharacterized protein</fullName>
    </submittedName>
</protein>
<keyword evidence="1" id="KW-1133">Transmembrane helix</keyword>
<evidence type="ECO:0000313" key="2">
    <source>
        <dbReference type="EMBL" id="GAI20410.1"/>
    </source>
</evidence>
<name>X1N0L0_9ZZZZ</name>
<comment type="caution">
    <text evidence="2">The sequence shown here is derived from an EMBL/GenBank/DDBJ whole genome shotgun (WGS) entry which is preliminary data.</text>
</comment>
<gene>
    <name evidence="2" type="ORF">S06H3_37033</name>
</gene>
<accession>X1N0L0</accession>
<reference evidence="2" key="1">
    <citation type="journal article" date="2014" name="Front. Microbiol.">
        <title>High frequency of phylogenetically diverse reductive dehalogenase-homologous genes in deep subseafloor sedimentary metagenomes.</title>
        <authorList>
            <person name="Kawai M."/>
            <person name="Futagami T."/>
            <person name="Toyoda A."/>
            <person name="Takaki Y."/>
            <person name="Nishi S."/>
            <person name="Hori S."/>
            <person name="Arai W."/>
            <person name="Tsubouchi T."/>
            <person name="Morono Y."/>
            <person name="Uchiyama I."/>
            <person name="Ito T."/>
            <person name="Fujiyama A."/>
            <person name="Inagaki F."/>
            <person name="Takami H."/>
        </authorList>
    </citation>
    <scope>NUCLEOTIDE SEQUENCE</scope>
    <source>
        <strain evidence="2">Expedition CK06-06</strain>
    </source>
</reference>
<organism evidence="2">
    <name type="scientific">marine sediment metagenome</name>
    <dbReference type="NCBI Taxonomy" id="412755"/>
    <lineage>
        <taxon>unclassified sequences</taxon>
        <taxon>metagenomes</taxon>
        <taxon>ecological metagenomes</taxon>
    </lineage>
</organism>
<feature type="transmembrane region" description="Helical" evidence="1">
    <location>
        <begin position="15"/>
        <end position="39"/>
    </location>
</feature>
<keyword evidence="1" id="KW-0472">Membrane</keyword>
<dbReference type="AlphaFoldDB" id="X1N0L0"/>
<dbReference type="EMBL" id="BARV01022463">
    <property type="protein sequence ID" value="GAI20410.1"/>
    <property type="molecule type" value="Genomic_DNA"/>
</dbReference>
<sequence length="40" mass="4747">MDGESVAKLSTAKWAVIWLSLMFAFAFTLVFYITFMWIYF</sequence>
<evidence type="ECO:0000256" key="1">
    <source>
        <dbReference type="SAM" id="Phobius"/>
    </source>
</evidence>
<proteinExistence type="predicted"/>
<keyword evidence="1" id="KW-0812">Transmembrane</keyword>
<feature type="non-terminal residue" evidence="2">
    <location>
        <position position="40"/>
    </location>
</feature>